<feature type="region of interest" description="Disordered" evidence="1">
    <location>
        <begin position="185"/>
        <end position="204"/>
    </location>
</feature>
<evidence type="ECO:0000256" key="1">
    <source>
        <dbReference type="SAM" id="MobiDB-lite"/>
    </source>
</evidence>
<dbReference type="Proteomes" id="UP000603227">
    <property type="component" value="Unassembled WGS sequence"/>
</dbReference>
<evidence type="ECO:0000313" key="2">
    <source>
        <dbReference type="EMBL" id="GHE51552.1"/>
    </source>
</evidence>
<name>A0A919DJT8_9ACTN</name>
<dbReference type="AlphaFoldDB" id="A0A919DJT8"/>
<sequence>MNGRCPRCTETHQVRIRRGDKISNHDCPTCGVPLQGVSSGRGRGRYLCPIDGFVVTLGQTGVQLDRPMRLIFRPGEFGRWKHVTEPGEVDAERLERVAGRVLGTGCVVSDCYDPDLNLDRPTDWKWQAGLVLVDAEEPGDPGTWLVNERLIYRQCAACASRIPDLPEHHVPDEWTPRRAWVTKGRGQYRRSQAPVDQGLHPAGSLACPECDPRAAADRR</sequence>
<keyword evidence="3" id="KW-1185">Reference proteome</keyword>
<reference evidence="2" key="1">
    <citation type="journal article" date="2014" name="Int. J. Syst. Evol. Microbiol.">
        <title>Complete genome sequence of Corynebacterium casei LMG S-19264T (=DSM 44701T), isolated from a smear-ripened cheese.</title>
        <authorList>
            <consortium name="US DOE Joint Genome Institute (JGI-PGF)"/>
            <person name="Walter F."/>
            <person name="Albersmeier A."/>
            <person name="Kalinowski J."/>
            <person name="Ruckert C."/>
        </authorList>
    </citation>
    <scope>NUCLEOTIDE SEQUENCE</scope>
    <source>
        <strain evidence="2">CGMCC 4.7403</strain>
    </source>
</reference>
<dbReference type="EMBL" id="BNAT01000036">
    <property type="protein sequence ID" value="GHE51552.1"/>
    <property type="molecule type" value="Genomic_DNA"/>
</dbReference>
<comment type="caution">
    <text evidence="2">The sequence shown here is derived from an EMBL/GenBank/DDBJ whole genome shotgun (WGS) entry which is preliminary data.</text>
</comment>
<proteinExistence type="predicted"/>
<organism evidence="2 3">
    <name type="scientific">Streptomyces capitiformicae</name>
    <dbReference type="NCBI Taxonomy" id="2014920"/>
    <lineage>
        <taxon>Bacteria</taxon>
        <taxon>Bacillati</taxon>
        <taxon>Actinomycetota</taxon>
        <taxon>Actinomycetes</taxon>
        <taxon>Kitasatosporales</taxon>
        <taxon>Streptomycetaceae</taxon>
        <taxon>Streptomyces</taxon>
    </lineage>
</organism>
<accession>A0A919DJT8</accession>
<protein>
    <submittedName>
        <fullName evidence="2">Uncharacterized protein</fullName>
    </submittedName>
</protein>
<evidence type="ECO:0000313" key="3">
    <source>
        <dbReference type="Proteomes" id="UP000603227"/>
    </source>
</evidence>
<reference evidence="2" key="2">
    <citation type="submission" date="2020-09" db="EMBL/GenBank/DDBJ databases">
        <authorList>
            <person name="Sun Q."/>
            <person name="Zhou Y."/>
        </authorList>
    </citation>
    <scope>NUCLEOTIDE SEQUENCE</scope>
    <source>
        <strain evidence="2">CGMCC 4.7403</strain>
    </source>
</reference>
<gene>
    <name evidence="2" type="ORF">GCM10017771_73820</name>
</gene>